<dbReference type="PANTHER" id="PTHR44520">
    <property type="entry name" value="RESPONSE REGULATOR RCP1-RELATED"/>
    <property type="match status" value="1"/>
</dbReference>
<dbReference type="STRING" id="1121884.SAMN02745131_04108"/>
<dbReference type="SUPFAM" id="SSF52172">
    <property type="entry name" value="CheY-like"/>
    <property type="match status" value="1"/>
</dbReference>
<dbReference type="Gene3D" id="3.40.50.2300">
    <property type="match status" value="1"/>
</dbReference>
<dbReference type="SMART" id="SM00448">
    <property type="entry name" value="REC"/>
    <property type="match status" value="1"/>
</dbReference>
<feature type="modified residue" description="4-aspartylphosphate" evidence="1">
    <location>
        <position position="63"/>
    </location>
</feature>
<evidence type="ECO:0000313" key="3">
    <source>
        <dbReference type="EMBL" id="SHG01366.1"/>
    </source>
</evidence>
<keyword evidence="4" id="KW-1185">Reference proteome</keyword>
<name>A0A1M5GCE5_9BACT</name>
<dbReference type="GO" id="GO:0000160">
    <property type="term" value="P:phosphorelay signal transduction system"/>
    <property type="evidence" value="ECO:0007669"/>
    <property type="project" value="InterPro"/>
</dbReference>
<dbReference type="PROSITE" id="PS50110">
    <property type="entry name" value="RESPONSE_REGULATORY"/>
    <property type="match status" value="1"/>
</dbReference>
<feature type="domain" description="Response regulatory" evidence="2">
    <location>
        <begin position="7"/>
        <end position="129"/>
    </location>
</feature>
<evidence type="ECO:0000313" key="4">
    <source>
        <dbReference type="Proteomes" id="UP000184048"/>
    </source>
</evidence>
<dbReference type="InterPro" id="IPR052893">
    <property type="entry name" value="TCS_response_regulator"/>
</dbReference>
<dbReference type="OrthoDB" id="669339at2"/>
<dbReference type="EMBL" id="FQUU01000030">
    <property type="protein sequence ID" value="SHG01366.1"/>
    <property type="molecule type" value="Genomic_DNA"/>
</dbReference>
<sequence>MNTTPAKILFVDDDPDDLEYYGEAIRKQSPSVCIIEKPDGIQALAYLQQAKADGSLPCLIVMDFNMPLLNGRETFEQIKNDEVLARIPIVIFSTATSHIDEAYFKENGIENFRKPSNGKEMEIIAQHLLTYC</sequence>
<accession>A0A1M5GCE5</accession>
<proteinExistence type="predicted"/>
<dbReference type="RefSeq" id="WP_072837217.1">
    <property type="nucleotide sequence ID" value="NZ_FQUU01000030.1"/>
</dbReference>
<dbReference type="Pfam" id="PF00072">
    <property type="entry name" value="Response_reg"/>
    <property type="match status" value="1"/>
</dbReference>
<evidence type="ECO:0000259" key="2">
    <source>
        <dbReference type="PROSITE" id="PS50110"/>
    </source>
</evidence>
<dbReference type="AlphaFoldDB" id="A0A1M5GCE5"/>
<organism evidence="3 4">
    <name type="scientific">Flavisolibacter ginsengisoli DSM 18119</name>
    <dbReference type="NCBI Taxonomy" id="1121884"/>
    <lineage>
        <taxon>Bacteria</taxon>
        <taxon>Pseudomonadati</taxon>
        <taxon>Bacteroidota</taxon>
        <taxon>Chitinophagia</taxon>
        <taxon>Chitinophagales</taxon>
        <taxon>Chitinophagaceae</taxon>
        <taxon>Flavisolibacter</taxon>
    </lineage>
</organism>
<dbReference type="InterPro" id="IPR011006">
    <property type="entry name" value="CheY-like_superfamily"/>
</dbReference>
<gene>
    <name evidence="3" type="ORF">SAMN02745131_04108</name>
</gene>
<evidence type="ECO:0000256" key="1">
    <source>
        <dbReference type="PROSITE-ProRule" id="PRU00169"/>
    </source>
</evidence>
<protein>
    <submittedName>
        <fullName evidence="3">Response regulator receiver domain-containing protein</fullName>
    </submittedName>
</protein>
<dbReference type="InterPro" id="IPR001789">
    <property type="entry name" value="Sig_transdc_resp-reg_receiver"/>
</dbReference>
<keyword evidence="1" id="KW-0597">Phosphoprotein</keyword>
<dbReference type="Proteomes" id="UP000184048">
    <property type="component" value="Unassembled WGS sequence"/>
</dbReference>
<reference evidence="3 4" key="1">
    <citation type="submission" date="2016-11" db="EMBL/GenBank/DDBJ databases">
        <authorList>
            <person name="Jaros S."/>
            <person name="Januszkiewicz K."/>
            <person name="Wedrychowicz H."/>
        </authorList>
    </citation>
    <scope>NUCLEOTIDE SEQUENCE [LARGE SCALE GENOMIC DNA]</scope>
    <source>
        <strain evidence="3 4">DSM 18119</strain>
    </source>
</reference>